<evidence type="ECO:0000313" key="3">
    <source>
        <dbReference type="Proteomes" id="UP001379533"/>
    </source>
</evidence>
<protein>
    <submittedName>
        <fullName evidence="2">Tetratricopeptide repeat protein</fullName>
    </submittedName>
</protein>
<name>A0ABZ2K835_9BACT</name>
<dbReference type="Proteomes" id="UP001379533">
    <property type="component" value="Chromosome"/>
</dbReference>
<feature type="compositionally biased region" description="Pro residues" evidence="1">
    <location>
        <begin position="1"/>
        <end position="11"/>
    </location>
</feature>
<evidence type="ECO:0000313" key="2">
    <source>
        <dbReference type="EMBL" id="WXA93442.1"/>
    </source>
</evidence>
<reference evidence="2 3" key="1">
    <citation type="submission" date="2021-12" db="EMBL/GenBank/DDBJ databases">
        <title>Discovery of the Pendulisporaceae a myxobacterial family with distinct sporulation behavior and unique specialized metabolism.</title>
        <authorList>
            <person name="Garcia R."/>
            <person name="Popoff A."/>
            <person name="Bader C.D."/>
            <person name="Loehr J."/>
            <person name="Walesch S."/>
            <person name="Walt C."/>
            <person name="Boldt J."/>
            <person name="Bunk B."/>
            <person name="Haeckl F.J.F.P.J."/>
            <person name="Gunesch A.P."/>
            <person name="Birkelbach J."/>
            <person name="Nuebel U."/>
            <person name="Pietschmann T."/>
            <person name="Bach T."/>
            <person name="Mueller R."/>
        </authorList>
    </citation>
    <scope>NUCLEOTIDE SEQUENCE [LARGE SCALE GENOMIC DNA]</scope>
    <source>
        <strain evidence="2 3">MSr12523</strain>
    </source>
</reference>
<keyword evidence="3" id="KW-1185">Reference proteome</keyword>
<evidence type="ECO:0000256" key="1">
    <source>
        <dbReference type="SAM" id="MobiDB-lite"/>
    </source>
</evidence>
<accession>A0ABZ2K835</accession>
<dbReference type="InterPro" id="IPR011990">
    <property type="entry name" value="TPR-like_helical_dom_sf"/>
</dbReference>
<proteinExistence type="predicted"/>
<dbReference type="EMBL" id="CP089982">
    <property type="protein sequence ID" value="WXA93442.1"/>
    <property type="molecule type" value="Genomic_DNA"/>
</dbReference>
<organism evidence="2 3">
    <name type="scientific">Pendulispora brunnea</name>
    <dbReference type="NCBI Taxonomy" id="2905690"/>
    <lineage>
        <taxon>Bacteria</taxon>
        <taxon>Pseudomonadati</taxon>
        <taxon>Myxococcota</taxon>
        <taxon>Myxococcia</taxon>
        <taxon>Myxococcales</taxon>
        <taxon>Sorangiineae</taxon>
        <taxon>Pendulisporaceae</taxon>
        <taxon>Pendulispora</taxon>
    </lineage>
</organism>
<dbReference type="RefSeq" id="WP_394844041.1">
    <property type="nucleotide sequence ID" value="NZ_CP089982.1"/>
</dbReference>
<sequence>MSQDSVPPPGGPAGSNSAADGAITPEDFLRRAMTARTPAGRARYARRGLATTAPLDRTTHAMLLRQLYLSQFETRRFRKAHEIALQAIELNVLTDVLYQDAARAALALGDLEKAILHLRAATRRGPASRRPFHLWTLGSILFLAQRYDEAIASLTRATRWGTREKPLYRAHLALARIANGEHVSDVSDTMLELARAPCGQGYGRFVLGHLAYAAGEWVTARRYLEAFVKRTESGGVARSIALEPEIRMARATIGKMSAN</sequence>
<dbReference type="SUPFAM" id="SSF48452">
    <property type="entry name" value="TPR-like"/>
    <property type="match status" value="1"/>
</dbReference>
<gene>
    <name evidence="2" type="ORF">LZC95_44180</name>
</gene>
<dbReference type="Gene3D" id="1.25.40.10">
    <property type="entry name" value="Tetratricopeptide repeat domain"/>
    <property type="match status" value="1"/>
</dbReference>
<feature type="region of interest" description="Disordered" evidence="1">
    <location>
        <begin position="1"/>
        <end position="21"/>
    </location>
</feature>